<dbReference type="GO" id="GO:0008967">
    <property type="term" value="F:phosphoglycolate phosphatase activity"/>
    <property type="evidence" value="ECO:0007669"/>
    <property type="project" value="UniProtKB-EC"/>
</dbReference>
<dbReference type="GO" id="GO:0005829">
    <property type="term" value="C:cytosol"/>
    <property type="evidence" value="ECO:0007669"/>
    <property type="project" value="TreeGrafter"/>
</dbReference>
<dbReference type="InterPro" id="IPR023214">
    <property type="entry name" value="HAD_sf"/>
</dbReference>
<reference evidence="1" key="1">
    <citation type="journal article" date="2014" name="Int. J. Syst. Evol. Microbiol.">
        <title>Complete genome sequence of Corynebacterium casei LMG S-19264T (=DSM 44701T), isolated from a smear-ripened cheese.</title>
        <authorList>
            <consortium name="US DOE Joint Genome Institute (JGI-PGF)"/>
            <person name="Walter F."/>
            <person name="Albersmeier A."/>
            <person name="Kalinowski J."/>
            <person name="Ruckert C."/>
        </authorList>
    </citation>
    <scope>NUCLEOTIDE SEQUENCE</scope>
    <source>
        <strain evidence="1">VKM B-1606</strain>
    </source>
</reference>
<dbReference type="NCBIfam" id="TIGR01509">
    <property type="entry name" value="HAD-SF-IA-v3"/>
    <property type="match status" value="1"/>
</dbReference>
<dbReference type="SFLD" id="SFLDG01129">
    <property type="entry name" value="C1.5:_HAD__Beta-PGM__Phosphata"/>
    <property type="match status" value="1"/>
</dbReference>
<dbReference type="Gene3D" id="3.40.50.1000">
    <property type="entry name" value="HAD superfamily/HAD-like"/>
    <property type="match status" value="1"/>
</dbReference>
<dbReference type="Gene3D" id="1.10.150.240">
    <property type="entry name" value="Putative phosphatase, domain 2"/>
    <property type="match status" value="1"/>
</dbReference>
<dbReference type="EC" id="3.1.3.18" evidence="2"/>
<dbReference type="Proteomes" id="UP001143400">
    <property type="component" value="Unassembled WGS sequence"/>
</dbReference>
<dbReference type="SFLD" id="SFLDG01135">
    <property type="entry name" value="C1.5.6:_HAD__Beta-PGM__Phospha"/>
    <property type="match status" value="1"/>
</dbReference>
<sequence length="228" mass="24043">MLVVFDVDGTLLDSQHAIVASMAEAYQLNGLEPPSREQVLAVVGLSVREAVEAISLDRPDHPIDAIGLAFKQSFNARRRAAPEADPLYDGALDVLKSLAAREGVLLGIATGNSRRGVDRFLDTFGVRDLFAATQCADDAPSKPHPAMLLQAAAQAGVPAEDMVMIGDTTFDMMMARSAGARAIGVAWGYHPTDRLLASGAERVISSFGELDTALGFGPLEVRAPAAAE</sequence>
<dbReference type="NCBIfam" id="TIGR01549">
    <property type="entry name" value="HAD-SF-IA-v1"/>
    <property type="match status" value="1"/>
</dbReference>
<comment type="caution">
    <text evidence="1">The sequence shown here is derived from an EMBL/GenBank/DDBJ whole genome shotgun (WGS) entry which is preliminary data.</text>
</comment>
<dbReference type="InterPro" id="IPR036412">
    <property type="entry name" value="HAD-like_sf"/>
</dbReference>
<reference evidence="2 3" key="2">
    <citation type="submission" date="2021-01" db="EMBL/GenBank/DDBJ databases">
        <title>Genomic Encyclopedia of Type Strains, Phase IV (KMG-IV): sequencing the most valuable type-strain genomes for metagenomic binning, comparative biology and taxonomic classification.</title>
        <authorList>
            <person name="Goeker M."/>
        </authorList>
    </citation>
    <scope>NUCLEOTIDE SEQUENCE [LARGE SCALE GENOMIC DNA]</scope>
    <source>
        <strain evidence="2 3">DSM 6130</strain>
    </source>
</reference>
<dbReference type="InterPro" id="IPR050155">
    <property type="entry name" value="HAD-like_hydrolase_sf"/>
</dbReference>
<evidence type="ECO:0000313" key="1">
    <source>
        <dbReference type="EMBL" id="GLK57809.1"/>
    </source>
</evidence>
<accession>A0A9W6MTY7</accession>
<keyword evidence="3" id="KW-1185">Reference proteome</keyword>
<gene>
    <name evidence="1" type="ORF">GCM10008170_38290</name>
    <name evidence="2" type="ORF">JOD31_003231</name>
</gene>
<dbReference type="Proteomes" id="UP000758856">
    <property type="component" value="Unassembled WGS sequence"/>
</dbReference>
<evidence type="ECO:0000313" key="3">
    <source>
        <dbReference type="Proteomes" id="UP000758856"/>
    </source>
</evidence>
<dbReference type="PANTHER" id="PTHR43434:SF24">
    <property type="entry name" value="HYDROLASE-RELATED"/>
    <property type="match status" value="1"/>
</dbReference>
<dbReference type="RefSeq" id="WP_204951452.1">
    <property type="nucleotide sequence ID" value="NZ_BSFF01000010.1"/>
</dbReference>
<evidence type="ECO:0000313" key="4">
    <source>
        <dbReference type="Proteomes" id="UP001143400"/>
    </source>
</evidence>
<dbReference type="EMBL" id="BSFF01000010">
    <property type="protein sequence ID" value="GLK57809.1"/>
    <property type="molecule type" value="Genomic_DNA"/>
</dbReference>
<dbReference type="Pfam" id="PF13419">
    <property type="entry name" value="HAD_2"/>
    <property type="match status" value="1"/>
</dbReference>
<name>A0A9W6MTY7_9HYPH</name>
<dbReference type="SFLD" id="SFLDS00003">
    <property type="entry name" value="Haloacid_Dehalogenase"/>
    <property type="match status" value="1"/>
</dbReference>
<dbReference type="EMBL" id="JAFBCY010000004">
    <property type="protein sequence ID" value="MBM7852980.1"/>
    <property type="molecule type" value="Genomic_DNA"/>
</dbReference>
<evidence type="ECO:0000313" key="2">
    <source>
        <dbReference type="EMBL" id="MBM7852980.1"/>
    </source>
</evidence>
<dbReference type="AlphaFoldDB" id="A0A9W6MTY7"/>
<dbReference type="InterPro" id="IPR023198">
    <property type="entry name" value="PGP-like_dom2"/>
</dbReference>
<dbReference type="PANTHER" id="PTHR43434">
    <property type="entry name" value="PHOSPHOGLYCOLATE PHOSPHATASE"/>
    <property type="match status" value="1"/>
</dbReference>
<proteinExistence type="predicted"/>
<keyword evidence="2" id="KW-0378">Hydrolase</keyword>
<dbReference type="InterPro" id="IPR041492">
    <property type="entry name" value="HAD_2"/>
</dbReference>
<reference evidence="1" key="3">
    <citation type="submission" date="2023-01" db="EMBL/GenBank/DDBJ databases">
        <authorList>
            <person name="Sun Q."/>
            <person name="Evtushenko L."/>
        </authorList>
    </citation>
    <scope>NUCLEOTIDE SEQUENCE</scope>
    <source>
        <strain evidence="1">VKM B-1606</strain>
    </source>
</reference>
<dbReference type="GO" id="GO:0006281">
    <property type="term" value="P:DNA repair"/>
    <property type="evidence" value="ECO:0007669"/>
    <property type="project" value="TreeGrafter"/>
</dbReference>
<protein>
    <submittedName>
        <fullName evidence="1">Haloacid dehalogenase</fullName>
    </submittedName>
    <submittedName>
        <fullName evidence="2">Phosphoglycolate phosphatase</fullName>
        <ecNumber evidence="2">3.1.3.18</ecNumber>
    </submittedName>
</protein>
<organism evidence="1 4">
    <name type="scientific">Methylopila capsulata</name>
    <dbReference type="NCBI Taxonomy" id="61654"/>
    <lineage>
        <taxon>Bacteria</taxon>
        <taxon>Pseudomonadati</taxon>
        <taxon>Pseudomonadota</taxon>
        <taxon>Alphaproteobacteria</taxon>
        <taxon>Hyphomicrobiales</taxon>
        <taxon>Methylopilaceae</taxon>
        <taxon>Methylopila</taxon>
    </lineage>
</organism>
<dbReference type="InterPro" id="IPR006439">
    <property type="entry name" value="HAD-SF_hydro_IA"/>
</dbReference>
<dbReference type="SUPFAM" id="SSF56784">
    <property type="entry name" value="HAD-like"/>
    <property type="match status" value="1"/>
</dbReference>